<evidence type="ECO:0000313" key="1">
    <source>
        <dbReference type="EMBL" id="CBF90384.1"/>
    </source>
</evidence>
<evidence type="ECO:0000313" key="2">
    <source>
        <dbReference type="Proteomes" id="UP000000560"/>
    </source>
</evidence>
<dbReference type="Proteomes" id="UP000000560">
    <property type="component" value="Chromosome VIII"/>
</dbReference>
<dbReference type="HOGENOM" id="CLU_2775920_0_0_1"/>
<organism evidence="1 2">
    <name type="scientific">Emericella nidulans (strain FGSC A4 / ATCC 38163 / CBS 112.46 / NRRL 194 / M139)</name>
    <name type="common">Aspergillus nidulans</name>
    <dbReference type="NCBI Taxonomy" id="227321"/>
    <lineage>
        <taxon>Eukaryota</taxon>
        <taxon>Fungi</taxon>
        <taxon>Dikarya</taxon>
        <taxon>Ascomycota</taxon>
        <taxon>Pezizomycotina</taxon>
        <taxon>Eurotiomycetes</taxon>
        <taxon>Eurotiomycetidae</taxon>
        <taxon>Eurotiales</taxon>
        <taxon>Aspergillaceae</taxon>
        <taxon>Aspergillus</taxon>
        <taxon>Aspergillus subgen. Nidulantes</taxon>
    </lineage>
</organism>
<dbReference type="AlphaFoldDB" id="C8VRH6"/>
<accession>C8VRH6</accession>
<proteinExistence type="predicted"/>
<dbReference type="GeneID" id="74896150"/>
<keyword evidence="2" id="KW-1185">Reference proteome</keyword>
<dbReference type="KEGG" id="ani:ANIA_10009"/>
<dbReference type="EMBL" id="BN001308">
    <property type="protein sequence ID" value="CBF90384.1"/>
    <property type="molecule type" value="Genomic_DNA"/>
</dbReference>
<reference evidence="2" key="2">
    <citation type="journal article" date="2009" name="Fungal Genet. Biol.">
        <title>The 2008 update of the Aspergillus nidulans genome annotation: a community effort.</title>
        <authorList>
            <person name="Wortman J.R."/>
            <person name="Gilsenan J.M."/>
            <person name="Joardar V."/>
            <person name="Deegan J."/>
            <person name="Clutterbuck J."/>
            <person name="Andersen M.R."/>
            <person name="Archer D."/>
            <person name="Bencina M."/>
            <person name="Braus G."/>
            <person name="Coutinho P."/>
            <person name="von Dohren H."/>
            <person name="Doonan J."/>
            <person name="Driessen A.J."/>
            <person name="Durek P."/>
            <person name="Espeso E."/>
            <person name="Fekete E."/>
            <person name="Flipphi M."/>
            <person name="Estrada C.G."/>
            <person name="Geysens S."/>
            <person name="Goldman G."/>
            <person name="de Groot P.W."/>
            <person name="Hansen K."/>
            <person name="Harris S.D."/>
            <person name="Heinekamp T."/>
            <person name="Helmstaedt K."/>
            <person name="Henrissat B."/>
            <person name="Hofmann G."/>
            <person name="Homan T."/>
            <person name="Horio T."/>
            <person name="Horiuchi H."/>
            <person name="James S."/>
            <person name="Jones M."/>
            <person name="Karaffa L."/>
            <person name="Karanyi Z."/>
            <person name="Kato M."/>
            <person name="Keller N."/>
            <person name="Kelly D.E."/>
            <person name="Kiel J.A."/>
            <person name="Kim J.M."/>
            <person name="van der Klei I.J."/>
            <person name="Klis F.M."/>
            <person name="Kovalchuk A."/>
            <person name="Krasevec N."/>
            <person name="Kubicek C.P."/>
            <person name="Liu B."/>
            <person name="Maccabe A."/>
            <person name="Meyer V."/>
            <person name="Mirabito P."/>
            <person name="Miskei M."/>
            <person name="Mos M."/>
            <person name="Mullins J."/>
            <person name="Nelson D.R."/>
            <person name="Nielsen J."/>
            <person name="Oakley B.R."/>
            <person name="Osmani S.A."/>
            <person name="Pakula T."/>
            <person name="Paszewski A."/>
            <person name="Paulsen I."/>
            <person name="Pilsyk S."/>
            <person name="Pocsi I."/>
            <person name="Punt P.J."/>
            <person name="Ram A.F."/>
            <person name="Ren Q."/>
            <person name="Robellet X."/>
            <person name="Robson G."/>
            <person name="Seiboth B."/>
            <person name="van Solingen P."/>
            <person name="Specht T."/>
            <person name="Sun J."/>
            <person name="Taheri-Talesh N."/>
            <person name="Takeshita N."/>
            <person name="Ussery D."/>
            <person name="vanKuyk P.A."/>
            <person name="Visser H."/>
            <person name="van de Vondervoort P.J."/>
            <person name="de Vries R.P."/>
            <person name="Walton J."/>
            <person name="Xiang X."/>
            <person name="Xiong Y."/>
            <person name="Zeng A.P."/>
            <person name="Brandt B.W."/>
            <person name="Cornell M.J."/>
            <person name="van den Hondel C.A."/>
            <person name="Visser J."/>
            <person name="Oliver S.G."/>
            <person name="Turner G."/>
        </authorList>
    </citation>
    <scope>GENOME REANNOTATION</scope>
    <source>
        <strain evidence="2">FGSC A4 / ATCC 38163 / CBS 112.46 / NRRL 194 / M139</strain>
    </source>
</reference>
<dbReference type="RefSeq" id="XP_050469369.1">
    <property type="nucleotide sequence ID" value="XM_050611105.1"/>
</dbReference>
<gene>
    <name evidence="1" type="ORF">ANIA_10009</name>
</gene>
<reference evidence="2" key="1">
    <citation type="journal article" date="2005" name="Nature">
        <title>Sequencing of Aspergillus nidulans and comparative analysis with A. fumigatus and A. oryzae.</title>
        <authorList>
            <person name="Galagan J.E."/>
            <person name="Calvo S.E."/>
            <person name="Cuomo C."/>
            <person name="Ma L.J."/>
            <person name="Wortman J.R."/>
            <person name="Batzoglou S."/>
            <person name="Lee S.I."/>
            <person name="Basturkmen M."/>
            <person name="Spevak C.C."/>
            <person name="Clutterbuck J."/>
            <person name="Kapitonov V."/>
            <person name="Jurka J."/>
            <person name="Scazzocchio C."/>
            <person name="Farman M."/>
            <person name="Butler J."/>
            <person name="Purcell S."/>
            <person name="Harris S."/>
            <person name="Braus G.H."/>
            <person name="Draht O."/>
            <person name="Busch S."/>
            <person name="D'Enfert C."/>
            <person name="Bouchier C."/>
            <person name="Goldman G.H."/>
            <person name="Bell-Pedersen D."/>
            <person name="Griffiths-Jones S."/>
            <person name="Doonan J.H."/>
            <person name="Yu J."/>
            <person name="Vienken K."/>
            <person name="Pain A."/>
            <person name="Freitag M."/>
            <person name="Selker E.U."/>
            <person name="Archer D.B."/>
            <person name="Penalva M.A."/>
            <person name="Oakley B.R."/>
            <person name="Momany M."/>
            <person name="Tanaka T."/>
            <person name="Kumagai T."/>
            <person name="Asai K."/>
            <person name="Machida M."/>
            <person name="Nierman W.C."/>
            <person name="Denning D.W."/>
            <person name="Caddick M."/>
            <person name="Hynes M."/>
            <person name="Paoletti M."/>
            <person name="Fischer R."/>
            <person name="Miller B."/>
            <person name="Dyer P."/>
            <person name="Sachs M.S."/>
            <person name="Osmani S.A."/>
            <person name="Birren B.W."/>
        </authorList>
    </citation>
    <scope>NUCLEOTIDE SEQUENCE [LARGE SCALE GENOMIC DNA]</scope>
    <source>
        <strain evidence="2">FGSC A4 / ATCC 38163 / CBS 112.46 / NRRL 194 / M139</strain>
    </source>
</reference>
<dbReference type="InParanoid" id="C8VRH6"/>
<dbReference type="VEuPathDB" id="FungiDB:AN10009"/>
<name>C8VRH6_EMENI</name>
<protein>
    <submittedName>
        <fullName evidence="1">Uncharacterized protein</fullName>
    </submittedName>
</protein>
<sequence length="69" mass="7926">MIIMISSGLGRLQVQKPSSKHTGNWLWSSTQIENMSPMRQPNSNYSTKHMNIFLIPKNAKNTTEYINQC</sequence>